<dbReference type="EMBL" id="JBIMZQ010000018">
    <property type="protein sequence ID" value="KAL3666103.1"/>
    <property type="molecule type" value="Genomic_DNA"/>
</dbReference>
<protein>
    <recommendedName>
        <fullName evidence="4">JmjC domain-containing protein</fullName>
    </recommendedName>
</protein>
<feature type="region of interest" description="Disordered" evidence="1">
    <location>
        <begin position="1"/>
        <end position="95"/>
    </location>
</feature>
<evidence type="ECO:0000256" key="1">
    <source>
        <dbReference type="SAM" id="MobiDB-lite"/>
    </source>
</evidence>
<name>A0ABD3FH54_9STRA</name>
<evidence type="ECO:0000313" key="3">
    <source>
        <dbReference type="Proteomes" id="UP001632037"/>
    </source>
</evidence>
<dbReference type="AlphaFoldDB" id="A0ABD3FH54"/>
<accession>A0ABD3FH54</accession>
<comment type="caution">
    <text evidence="2">The sequence shown here is derived from an EMBL/GenBank/DDBJ whole genome shotgun (WGS) entry which is preliminary data.</text>
</comment>
<gene>
    <name evidence="2" type="ORF">V7S43_008894</name>
</gene>
<reference evidence="2 3" key="1">
    <citation type="submission" date="2024-09" db="EMBL/GenBank/DDBJ databases">
        <title>Genome sequencing and assembly of Phytophthora oleae, isolate VK10A, causative agent of rot of olive drupes.</title>
        <authorList>
            <person name="Conti Taguali S."/>
            <person name="Riolo M."/>
            <person name="La Spada F."/>
            <person name="Cacciola S.O."/>
            <person name="Dionisio G."/>
        </authorList>
    </citation>
    <scope>NUCLEOTIDE SEQUENCE [LARGE SCALE GENOMIC DNA]</scope>
    <source>
        <strain evidence="2 3">VK10A</strain>
    </source>
</reference>
<proteinExistence type="predicted"/>
<evidence type="ECO:0008006" key="4">
    <source>
        <dbReference type="Google" id="ProtNLM"/>
    </source>
</evidence>
<evidence type="ECO:0000313" key="2">
    <source>
        <dbReference type="EMBL" id="KAL3666103.1"/>
    </source>
</evidence>
<dbReference type="Proteomes" id="UP001632037">
    <property type="component" value="Unassembled WGS sequence"/>
</dbReference>
<feature type="compositionally biased region" description="Basic and acidic residues" evidence="1">
    <location>
        <begin position="65"/>
        <end position="94"/>
    </location>
</feature>
<organism evidence="2 3">
    <name type="scientific">Phytophthora oleae</name>
    <dbReference type="NCBI Taxonomy" id="2107226"/>
    <lineage>
        <taxon>Eukaryota</taxon>
        <taxon>Sar</taxon>
        <taxon>Stramenopiles</taxon>
        <taxon>Oomycota</taxon>
        <taxon>Peronosporomycetes</taxon>
        <taxon>Peronosporales</taxon>
        <taxon>Peronosporaceae</taxon>
        <taxon>Phytophthora</taxon>
    </lineage>
</organism>
<sequence>MNHPKAPDARITGTADHGGPGHGRRGHGHGSLGHHGALGHDEGHGLGEGCGHGDGGHNEALGHGLGERHVERGHGEGPDLGEGHGRGDCSHGELDDGELAGEVNLFNGFRGKAQLPTHKEHLLAALDTGNMLEYINQGVLGEWNAGRYSPEDQFISKEPVGYYSKLRFKREKAYAFPSEYWMQTGNRESAIHMDHGRVVASIPPCATQCFKVWVFFPKEHAETFRTGYKTNSFNRMLDATTTGVLIQRPGDVVCLNNFVYHAVLLVYQPGTPDDDRWGCSFGDMIIRSDDRRNSFKYIMRAACGVRRKSHDAWDSLLSVYCFMKNSIWDPTFFEEEKTQFLASLPLDPAALRGQTGARAKHDKRRRMKDRLASLRMMKKKKADSVGEELSCAKDTCTALHWAASASPMT</sequence>
<keyword evidence="3" id="KW-1185">Reference proteome</keyword>